<dbReference type="GO" id="GO:0004053">
    <property type="term" value="F:arginase activity"/>
    <property type="evidence" value="ECO:0007669"/>
    <property type="project" value="UniProtKB-EC"/>
</dbReference>
<sequence>EFSSFLKQKMLHFGDRKVGVVGCPVHHGQAKPGTEHGPDALREGGLIKKLMGLGLDVHDYGDVGTPSHEDDHHFDLPVKNPKHVATASENIAADVYNVIKSGRTCLALGGDHSMAIGSIFGHSLAEPEHVVVWVDAHADINTPLTSSSGNMHGMPLSFLVKELQPYISKLPGFEFIKPCLSAKNIAYIGLRDVDPGERGVKPIHLSFDIDALDPSLAPSTGTPVPGGLSIREGNYICEELAATGRLTCVDIAEVNPSLGNERDNLITVNSALSIITHCFGGRRQGTYPKNYQIPIPTHTNHVAPPPS</sequence>
<evidence type="ECO:0000256" key="11">
    <source>
        <dbReference type="PROSITE-ProRule" id="PRU00742"/>
    </source>
</evidence>
<evidence type="ECO:0000256" key="1">
    <source>
        <dbReference type="ARBA" id="ARBA00001936"/>
    </source>
</evidence>
<keyword evidence="14" id="KW-1185">Reference proteome</keyword>
<keyword evidence="6" id="KW-0056">Arginine metabolism</keyword>
<dbReference type="PROSITE" id="PS51409">
    <property type="entry name" value="ARGINASE_2"/>
    <property type="match status" value="1"/>
</dbReference>
<comment type="catalytic activity">
    <reaction evidence="10">
        <text>L-arginine + H2O = urea + L-ornithine</text>
        <dbReference type="Rhea" id="RHEA:20569"/>
        <dbReference type="ChEBI" id="CHEBI:15377"/>
        <dbReference type="ChEBI" id="CHEBI:16199"/>
        <dbReference type="ChEBI" id="CHEBI:32682"/>
        <dbReference type="ChEBI" id="CHEBI:46911"/>
        <dbReference type="EC" id="3.5.3.1"/>
    </reaction>
</comment>
<dbReference type="PANTHER" id="PTHR43782:SF3">
    <property type="entry name" value="ARGINASE"/>
    <property type="match status" value="1"/>
</dbReference>
<keyword evidence="8 12" id="KW-0378">Hydrolase</keyword>
<dbReference type="EC" id="3.5.3.1" evidence="3"/>
<dbReference type="SUPFAM" id="SSF52768">
    <property type="entry name" value="Arginase/deacetylase"/>
    <property type="match status" value="1"/>
</dbReference>
<evidence type="ECO:0000256" key="7">
    <source>
        <dbReference type="ARBA" id="ARBA00022723"/>
    </source>
</evidence>
<dbReference type="GO" id="GO:0030145">
    <property type="term" value="F:manganese ion binding"/>
    <property type="evidence" value="ECO:0007669"/>
    <property type="project" value="TreeGrafter"/>
</dbReference>
<dbReference type="GO" id="GO:0006525">
    <property type="term" value="P:arginine metabolic process"/>
    <property type="evidence" value="ECO:0007669"/>
    <property type="project" value="UniProtKB-KW"/>
</dbReference>
<evidence type="ECO:0000256" key="10">
    <source>
        <dbReference type="ARBA" id="ARBA00047391"/>
    </source>
</evidence>
<dbReference type="Proteomes" id="UP000005408">
    <property type="component" value="Unassembled WGS sequence"/>
</dbReference>
<dbReference type="InterPro" id="IPR023696">
    <property type="entry name" value="Ureohydrolase_dom_sf"/>
</dbReference>
<dbReference type="InterPro" id="IPR006035">
    <property type="entry name" value="Ureohydrolase"/>
</dbReference>
<evidence type="ECO:0000256" key="2">
    <source>
        <dbReference type="ARBA" id="ARBA00005098"/>
    </source>
</evidence>
<organism evidence="13 14">
    <name type="scientific">Magallana gigas</name>
    <name type="common">Pacific oyster</name>
    <name type="synonym">Crassostrea gigas</name>
    <dbReference type="NCBI Taxonomy" id="29159"/>
    <lineage>
        <taxon>Eukaryota</taxon>
        <taxon>Metazoa</taxon>
        <taxon>Spiralia</taxon>
        <taxon>Lophotrochozoa</taxon>
        <taxon>Mollusca</taxon>
        <taxon>Bivalvia</taxon>
        <taxon>Autobranchia</taxon>
        <taxon>Pteriomorphia</taxon>
        <taxon>Ostreida</taxon>
        <taxon>Ostreoidea</taxon>
        <taxon>Ostreidae</taxon>
        <taxon>Magallana</taxon>
    </lineage>
</organism>
<evidence type="ECO:0000256" key="12">
    <source>
        <dbReference type="RuleBase" id="RU003684"/>
    </source>
</evidence>
<name>A0A8W8ICH4_MAGGI</name>
<accession>A0A8W8ICH4</accession>
<dbReference type="AlphaFoldDB" id="A0A8W8ICH4"/>
<evidence type="ECO:0000256" key="4">
    <source>
        <dbReference type="ARBA" id="ARBA00018123"/>
    </source>
</evidence>
<evidence type="ECO:0000256" key="6">
    <source>
        <dbReference type="ARBA" id="ARBA00022503"/>
    </source>
</evidence>
<dbReference type="InterPro" id="IPR014033">
    <property type="entry name" value="Arginase"/>
</dbReference>
<dbReference type="InterPro" id="IPR020855">
    <property type="entry name" value="Ureohydrolase_Mn_BS"/>
</dbReference>
<evidence type="ECO:0000256" key="8">
    <source>
        <dbReference type="ARBA" id="ARBA00022801"/>
    </source>
</evidence>
<evidence type="ECO:0000256" key="3">
    <source>
        <dbReference type="ARBA" id="ARBA00012168"/>
    </source>
</evidence>
<proteinExistence type="inferred from homology"/>
<dbReference type="GO" id="GO:0000050">
    <property type="term" value="P:urea cycle"/>
    <property type="evidence" value="ECO:0007669"/>
    <property type="project" value="UniProtKB-KW"/>
</dbReference>
<dbReference type="PRINTS" id="PR00116">
    <property type="entry name" value="ARGINASE"/>
</dbReference>
<comment type="pathway">
    <text evidence="2">Nitrogen metabolism; urea cycle; L-ornithine and urea from L-arginine: step 1/1.</text>
</comment>
<evidence type="ECO:0000256" key="9">
    <source>
        <dbReference type="ARBA" id="ARBA00023211"/>
    </source>
</evidence>
<dbReference type="CDD" id="cd09989">
    <property type="entry name" value="Arginase"/>
    <property type="match status" value="1"/>
</dbReference>
<evidence type="ECO:0000256" key="5">
    <source>
        <dbReference type="ARBA" id="ARBA00022436"/>
    </source>
</evidence>
<reference evidence="13" key="1">
    <citation type="submission" date="2022-08" db="UniProtKB">
        <authorList>
            <consortium name="EnsemblMetazoa"/>
        </authorList>
    </citation>
    <scope>IDENTIFICATION</scope>
    <source>
        <strain evidence="13">05x7-T-G4-1.051#20</strain>
    </source>
</reference>
<evidence type="ECO:0000313" key="13">
    <source>
        <dbReference type="EnsemblMetazoa" id="G13546.10:cds"/>
    </source>
</evidence>
<evidence type="ECO:0000313" key="14">
    <source>
        <dbReference type="Proteomes" id="UP000005408"/>
    </source>
</evidence>
<protein>
    <recommendedName>
        <fullName evidence="4">Arginase</fullName>
        <ecNumber evidence="3">3.5.3.1</ecNumber>
    </recommendedName>
</protein>
<dbReference type="PANTHER" id="PTHR43782">
    <property type="entry name" value="ARGINASE"/>
    <property type="match status" value="1"/>
</dbReference>
<dbReference type="Pfam" id="PF00491">
    <property type="entry name" value="Arginase"/>
    <property type="match status" value="2"/>
</dbReference>
<comment type="cofactor">
    <cofactor evidence="1">
        <name>Mn(2+)</name>
        <dbReference type="ChEBI" id="CHEBI:29035"/>
    </cofactor>
</comment>
<keyword evidence="5" id="KW-0835">Urea cycle</keyword>
<dbReference type="Gene3D" id="3.40.800.10">
    <property type="entry name" value="Ureohydrolase domain"/>
    <property type="match status" value="2"/>
</dbReference>
<dbReference type="EnsemblMetazoa" id="G13546.10">
    <property type="protein sequence ID" value="G13546.10:cds"/>
    <property type="gene ID" value="G13546"/>
</dbReference>
<dbReference type="PROSITE" id="PS01053">
    <property type="entry name" value="ARGINASE_1"/>
    <property type="match status" value="1"/>
</dbReference>
<keyword evidence="9" id="KW-0464">Manganese</keyword>
<dbReference type="GO" id="GO:0005829">
    <property type="term" value="C:cytosol"/>
    <property type="evidence" value="ECO:0007669"/>
    <property type="project" value="TreeGrafter"/>
</dbReference>
<comment type="similarity">
    <text evidence="11 12">Belongs to the arginase family.</text>
</comment>
<keyword evidence="7" id="KW-0479">Metal-binding</keyword>
<dbReference type="GO" id="GO:0005634">
    <property type="term" value="C:nucleus"/>
    <property type="evidence" value="ECO:0007669"/>
    <property type="project" value="TreeGrafter"/>
</dbReference>